<dbReference type="Pfam" id="PF00355">
    <property type="entry name" value="Rieske"/>
    <property type="match status" value="1"/>
</dbReference>
<dbReference type="RefSeq" id="WP_344416669.1">
    <property type="nucleotide sequence ID" value="NZ_BAAAQK010000006.1"/>
</dbReference>
<dbReference type="InterPro" id="IPR005805">
    <property type="entry name" value="Rieske_Fe-S_prot_C"/>
</dbReference>
<comment type="cofactor">
    <cofactor evidence="9">
        <name>[2Fe-2S] cluster</name>
        <dbReference type="ChEBI" id="CHEBI:190135"/>
    </cofactor>
</comment>
<dbReference type="CDD" id="cd03467">
    <property type="entry name" value="Rieske"/>
    <property type="match status" value="1"/>
</dbReference>
<evidence type="ECO:0000256" key="3">
    <source>
        <dbReference type="ARBA" id="ARBA00022714"/>
    </source>
</evidence>
<evidence type="ECO:0000256" key="8">
    <source>
        <dbReference type="ARBA" id="ARBA00029586"/>
    </source>
</evidence>
<dbReference type="InterPro" id="IPR006311">
    <property type="entry name" value="TAT_signal"/>
</dbReference>
<dbReference type="EMBL" id="BAAAQK010000006">
    <property type="protein sequence ID" value="GAA1847819.1"/>
    <property type="molecule type" value="Genomic_DNA"/>
</dbReference>
<evidence type="ECO:0000256" key="5">
    <source>
        <dbReference type="ARBA" id="ARBA00023004"/>
    </source>
</evidence>
<name>A0ABN2N2H0_9PSEU</name>
<keyword evidence="6" id="KW-0411">Iron-sulfur</keyword>
<evidence type="ECO:0000256" key="1">
    <source>
        <dbReference type="ARBA" id="ARBA00002494"/>
    </source>
</evidence>
<comment type="function">
    <text evidence="1">Iron-sulfur subunit of the cytochrome bc1 complex, an essential component of the respiratory electron transport chain required for ATP synthesis. The bc1 complex catalyzes the oxidation of menaquinol and the reduction of cytochrome c in the respiratory chain. The bc1 complex operates through a Q-cycle mechanism that couples electron transfer to generation of the proton gradient that drives ATP synthesis.</text>
</comment>
<evidence type="ECO:0000256" key="4">
    <source>
        <dbReference type="ARBA" id="ARBA00022723"/>
    </source>
</evidence>
<evidence type="ECO:0000256" key="9">
    <source>
        <dbReference type="ARBA" id="ARBA00034078"/>
    </source>
</evidence>
<dbReference type="PANTHER" id="PTHR10134">
    <property type="entry name" value="CYTOCHROME B-C1 COMPLEX SUBUNIT RIESKE, MITOCHONDRIAL"/>
    <property type="match status" value="1"/>
</dbReference>
<dbReference type="PROSITE" id="PS51318">
    <property type="entry name" value="TAT"/>
    <property type="match status" value="1"/>
</dbReference>
<accession>A0ABN2N2H0</accession>
<evidence type="ECO:0000313" key="11">
    <source>
        <dbReference type="EMBL" id="GAA1847819.1"/>
    </source>
</evidence>
<proteinExistence type="predicted"/>
<dbReference type="Proteomes" id="UP001500449">
    <property type="component" value="Unassembled WGS sequence"/>
</dbReference>
<dbReference type="SUPFAM" id="SSF50022">
    <property type="entry name" value="ISP domain"/>
    <property type="match status" value="1"/>
</dbReference>
<evidence type="ECO:0000256" key="6">
    <source>
        <dbReference type="ARBA" id="ARBA00023014"/>
    </source>
</evidence>
<gene>
    <name evidence="11" type="ORF">GCM10009836_29310</name>
</gene>
<keyword evidence="3" id="KW-0001">2Fe-2S</keyword>
<sequence length="145" mass="14188">MPCPDPGRRAVLAASGAALLGLCGCAVYGPKPPAAAAPAGPAPAGAAPAQGTTLARTTDVPVGGGRVLPDRGLVLTQPTAGRYLAFDATCTHQGCTVDAVADGTINCPCHGSRFRITDGSVAEGPATRPLASRAVTVTGDTIVDG</sequence>
<keyword evidence="7" id="KW-1015">Disulfide bond</keyword>
<feature type="domain" description="Rieske" evidence="10">
    <location>
        <begin position="52"/>
        <end position="144"/>
    </location>
</feature>
<protein>
    <recommendedName>
        <fullName evidence="2">Cytochrome bc1 complex Rieske iron-sulfur subunit</fullName>
    </recommendedName>
    <alternativeName>
        <fullName evidence="8">Cytochrome bc1 reductase complex subunit QcrA</fullName>
    </alternativeName>
</protein>
<keyword evidence="5" id="KW-0408">Iron</keyword>
<evidence type="ECO:0000256" key="2">
    <source>
        <dbReference type="ARBA" id="ARBA00015816"/>
    </source>
</evidence>
<evidence type="ECO:0000313" key="12">
    <source>
        <dbReference type="Proteomes" id="UP001500449"/>
    </source>
</evidence>
<keyword evidence="12" id="KW-1185">Reference proteome</keyword>
<comment type="caution">
    <text evidence="11">The sequence shown here is derived from an EMBL/GenBank/DDBJ whole genome shotgun (WGS) entry which is preliminary data.</text>
</comment>
<evidence type="ECO:0000256" key="7">
    <source>
        <dbReference type="ARBA" id="ARBA00023157"/>
    </source>
</evidence>
<keyword evidence="4" id="KW-0479">Metal-binding</keyword>
<dbReference type="InterPro" id="IPR014349">
    <property type="entry name" value="Rieske_Fe-S_prot"/>
</dbReference>
<dbReference type="InterPro" id="IPR036922">
    <property type="entry name" value="Rieske_2Fe-2S_sf"/>
</dbReference>
<dbReference type="InterPro" id="IPR017941">
    <property type="entry name" value="Rieske_2Fe-2S"/>
</dbReference>
<evidence type="ECO:0000259" key="10">
    <source>
        <dbReference type="PROSITE" id="PS51296"/>
    </source>
</evidence>
<dbReference type="PRINTS" id="PR00162">
    <property type="entry name" value="RIESKE"/>
</dbReference>
<reference evidence="11 12" key="1">
    <citation type="journal article" date="2019" name="Int. J. Syst. Evol. Microbiol.">
        <title>The Global Catalogue of Microorganisms (GCM) 10K type strain sequencing project: providing services to taxonomists for standard genome sequencing and annotation.</title>
        <authorList>
            <consortium name="The Broad Institute Genomics Platform"/>
            <consortium name="The Broad Institute Genome Sequencing Center for Infectious Disease"/>
            <person name="Wu L."/>
            <person name="Ma J."/>
        </authorList>
    </citation>
    <scope>NUCLEOTIDE SEQUENCE [LARGE SCALE GENOMIC DNA]</scope>
    <source>
        <strain evidence="11 12">JCM 16009</strain>
    </source>
</reference>
<organism evidence="11 12">
    <name type="scientific">Pseudonocardia ailaonensis</name>
    <dbReference type="NCBI Taxonomy" id="367279"/>
    <lineage>
        <taxon>Bacteria</taxon>
        <taxon>Bacillati</taxon>
        <taxon>Actinomycetota</taxon>
        <taxon>Actinomycetes</taxon>
        <taxon>Pseudonocardiales</taxon>
        <taxon>Pseudonocardiaceae</taxon>
        <taxon>Pseudonocardia</taxon>
    </lineage>
</organism>
<dbReference type="Gene3D" id="2.102.10.10">
    <property type="entry name" value="Rieske [2Fe-2S] iron-sulphur domain"/>
    <property type="match status" value="1"/>
</dbReference>
<dbReference type="PROSITE" id="PS51296">
    <property type="entry name" value="RIESKE"/>
    <property type="match status" value="1"/>
</dbReference>